<dbReference type="RefSeq" id="XP_003285139.1">
    <property type="nucleotide sequence ID" value="XM_003285091.1"/>
</dbReference>
<dbReference type="Pfam" id="PF02121">
    <property type="entry name" value="IP_trans"/>
    <property type="match status" value="1"/>
</dbReference>
<dbReference type="EMBL" id="GL870979">
    <property type="protein sequence ID" value="EGC38278.1"/>
    <property type="molecule type" value="Genomic_DNA"/>
</dbReference>
<keyword evidence="2" id="KW-0446">Lipid-binding</keyword>
<dbReference type="KEGG" id="dpp:DICPUDRAFT_91445"/>
<dbReference type="SUPFAM" id="SSF55961">
    <property type="entry name" value="Bet v1-like"/>
    <property type="match status" value="1"/>
</dbReference>
<dbReference type="GO" id="GO:0071944">
    <property type="term" value="C:cell periphery"/>
    <property type="evidence" value="ECO:0007669"/>
    <property type="project" value="UniProtKB-ARBA"/>
</dbReference>
<dbReference type="GO" id="GO:0031210">
    <property type="term" value="F:phosphatidylcholine binding"/>
    <property type="evidence" value="ECO:0000318"/>
    <property type="project" value="GO_Central"/>
</dbReference>
<dbReference type="PANTHER" id="PTHR10658">
    <property type="entry name" value="PHOSPHATIDYLINOSITOL TRANSFER PROTEIN"/>
    <property type="match status" value="1"/>
</dbReference>
<reference evidence="6" key="1">
    <citation type="journal article" date="2011" name="Genome Biol.">
        <title>Comparative genomics of the social amoebae Dictyostelium discoideum and Dictyostelium purpureum.</title>
        <authorList>
            <consortium name="US DOE Joint Genome Institute (JGI-PGF)"/>
            <person name="Sucgang R."/>
            <person name="Kuo A."/>
            <person name="Tian X."/>
            <person name="Salerno W."/>
            <person name="Parikh A."/>
            <person name="Feasley C.L."/>
            <person name="Dalin E."/>
            <person name="Tu H."/>
            <person name="Huang E."/>
            <person name="Barry K."/>
            <person name="Lindquist E."/>
            <person name="Shapiro H."/>
            <person name="Bruce D."/>
            <person name="Schmutz J."/>
            <person name="Salamov A."/>
            <person name="Fey P."/>
            <person name="Gaudet P."/>
            <person name="Anjard C."/>
            <person name="Babu M.M."/>
            <person name="Basu S."/>
            <person name="Bushmanova Y."/>
            <person name="van der Wel H."/>
            <person name="Katoh-Kurasawa M."/>
            <person name="Dinh C."/>
            <person name="Coutinho P.M."/>
            <person name="Saito T."/>
            <person name="Elias M."/>
            <person name="Schaap P."/>
            <person name="Kay R.R."/>
            <person name="Henrissat B."/>
            <person name="Eichinger L."/>
            <person name="Rivero F."/>
            <person name="Putnam N.H."/>
            <person name="West C.M."/>
            <person name="Loomis W.F."/>
            <person name="Chisholm R.L."/>
            <person name="Shaulsky G."/>
            <person name="Strassmann J.E."/>
            <person name="Queller D.C."/>
            <person name="Kuspa A."/>
            <person name="Grigoriev I.V."/>
        </authorList>
    </citation>
    <scope>NUCLEOTIDE SEQUENCE [LARGE SCALE GENOMIC DNA]</scope>
    <source>
        <strain evidence="6">QSDP1</strain>
    </source>
</reference>
<dbReference type="OrthoDB" id="18453at2759"/>
<dbReference type="Gene3D" id="3.30.530.20">
    <property type="match status" value="1"/>
</dbReference>
<dbReference type="PRINTS" id="PR00391">
    <property type="entry name" value="PITRANSFER"/>
</dbReference>
<protein>
    <recommendedName>
        <fullName evidence="4">Phosphatidylinositol transfer protein N-terminal domain-containing protein</fullName>
    </recommendedName>
</protein>
<evidence type="ECO:0000256" key="2">
    <source>
        <dbReference type="ARBA" id="ARBA00023121"/>
    </source>
</evidence>
<organism evidence="5 6">
    <name type="scientific">Dictyostelium purpureum</name>
    <name type="common">Slime mold</name>
    <dbReference type="NCBI Taxonomy" id="5786"/>
    <lineage>
        <taxon>Eukaryota</taxon>
        <taxon>Amoebozoa</taxon>
        <taxon>Evosea</taxon>
        <taxon>Eumycetozoa</taxon>
        <taxon>Dictyostelia</taxon>
        <taxon>Dictyosteliales</taxon>
        <taxon>Dictyosteliaceae</taxon>
        <taxon>Dictyostelium</taxon>
    </lineage>
</organism>
<dbReference type="PANTHER" id="PTHR10658:SF38">
    <property type="entry name" value="PHOSPHATIDYLINOSITOL TRANSFER PROTEIN 4"/>
    <property type="match status" value="1"/>
</dbReference>
<sequence length="326" mass="37732">MLIKEYRITLPLTTEEYRLGQKYMTTRKSNESSNTGENVEVLERSPFEDEDGNKGTYTHKLFLLNKSLPRYATAILPKSALKIEEKSWNSFPHTKTVYSCPFFGEKFYLCIESMHKDGLEEEENIFNLSKDTLKKRIVDHVDIANDPIDPKEYKIEEDPNHFKSKLTGRGPLTGKNWKKDIKPAMTCYKLVTVNFNYWGFQNKIENLVQTNGLREVILKAHRCLICWLDEWINLSEKELEEYENSTNKNSPPQHQQSIISSDTKKHGINKINKCPKNCDDDRECQHCNHLMVTTTTTETITRTTTTTSSPMCCAQKINADSINVMN</sequence>
<evidence type="ECO:0000259" key="4">
    <source>
        <dbReference type="Pfam" id="PF02121"/>
    </source>
</evidence>
<dbReference type="GO" id="GO:0008525">
    <property type="term" value="F:phosphatidylcholine transporter activity"/>
    <property type="evidence" value="ECO:0000318"/>
    <property type="project" value="GO_Central"/>
</dbReference>
<dbReference type="GO" id="GO:0005794">
    <property type="term" value="C:Golgi apparatus"/>
    <property type="evidence" value="ECO:0007669"/>
    <property type="project" value="UniProtKB-ARBA"/>
</dbReference>
<evidence type="ECO:0000256" key="1">
    <source>
        <dbReference type="ARBA" id="ARBA00022448"/>
    </source>
</evidence>
<keyword evidence="6" id="KW-1185">Reference proteome</keyword>
<dbReference type="FunCoup" id="F0ZCJ5">
    <property type="interactions" value="49"/>
</dbReference>
<evidence type="ECO:0000313" key="5">
    <source>
        <dbReference type="EMBL" id="EGC38278.1"/>
    </source>
</evidence>
<dbReference type="FunFam" id="3.30.530.20:FF:000028">
    <property type="entry name" value="Phosphatidylinositol transfer protein 5"/>
    <property type="match status" value="1"/>
</dbReference>
<dbReference type="GeneID" id="10502413"/>
<dbReference type="InParanoid" id="F0ZCJ5"/>
<feature type="compositionally biased region" description="Low complexity" evidence="3">
    <location>
        <begin position="250"/>
        <end position="261"/>
    </location>
</feature>
<dbReference type="eggNOG" id="KOG3668">
    <property type="taxonomic scope" value="Eukaryota"/>
</dbReference>
<dbReference type="STRING" id="5786.F0ZCJ5"/>
<evidence type="ECO:0000313" key="6">
    <source>
        <dbReference type="Proteomes" id="UP000001064"/>
    </source>
</evidence>
<accession>F0ZCJ5</accession>
<gene>
    <name evidence="5" type="ORF">DICPUDRAFT_91445</name>
</gene>
<dbReference type="InterPro" id="IPR023393">
    <property type="entry name" value="START-like_dom_sf"/>
</dbReference>
<dbReference type="InterPro" id="IPR055261">
    <property type="entry name" value="PI_transfer_N"/>
</dbReference>
<dbReference type="AlphaFoldDB" id="F0ZCJ5"/>
<proteinExistence type="predicted"/>
<dbReference type="Proteomes" id="UP000001064">
    <property type="component" value="Unassembled WGS sequence"/>
</dbReference>
<feature type="region of interest" description="Disordered" evidence="3">
    <location>
        <begin position="243"/>
        <end position="264"/>
    </location>
</feature>
<feature type="domain" description="Phosphatidylinositol transfer protein N-terminal" evidence="4">
    <location>
        <begin position="1"/>
        <end position="247"/>
    </location>
</feature>
<dbReference type="InterPro" id="IPR001666">
    <property type="entry name" value="PI_transfer"/>
</dbReference>
<evidence type="ECO:0000256" key="3">
    <source>
        <dbReference type="SAM" id="MobiDB-lite"/>
    </source>
</evidence>
<dbReference type="GO" id="GO:0008526">
    <property type="term" value="F:phosphatidylinositol transfer activity"/>
    <property type="evidence" value="ECO:0000318"/>
    <property type="project" value="GO_Central"/>
</dbReference>
<dbReference type="GO" id="GO:0005737">
    <property type="term" value="C:cytoplasm"/>
    <property type="evidence" value="ECO:0000318"/>
    <property type="project" value="GO_Central"/>
</dbReference>
<dbReference type="CDD" id="cd07815">
    <property type="entry name" value="SRPBCC_PITP"/>
    <property type="match status" value="1"/>
</dbReference>
<name>F0ZCJ5_DICPU</name>
<dbReference type="GO" id="GO:0035091">
    <property type="term" value="F:phosphatidylinositol binding"/>
    <property type="evidence" value="ECO:0000318"/>
    <property type="project" value="GO_Central"/>
</dbReference>
<dbReference type="VEuPathDB" id="AmoebaDB:DICPUDRAFT_91445"/>
<keyword evidence="1" id="KW-0813">Transport</keyword>
<dbReference type="OMA" id="KFHRQVF"/>